<dbReference type="SUPFAM" id="SSF51905">
    <property type="entry name" value="FAD/NAD(P)-binding domain"/>
    <property type="match status" value="1"/>
</dbReference>
<evidence type="ECO:0000256" key="1">
    <source>
        <dbReference type="ARBA" id="ARBA00023002"/>
    </source>
</evidence>
<dbReference type="PANTHER" id="PTHR13847">
    <property type="entry name" value="SARCOSINE DEHYDROGENASE-RELATED"/>
    <property type="match status" value="1"/>
</dbReference>
<feature type="domain" description="FAD dependent oxidoreductase" evidence="2">
    <location>
        <begin position="6"/>
        <end position="378"/>
    </location>
</feature>
<dbReference type="AlphaFoldDB" id="A0A3B0RWL9"/>
<dbReference type="Gene3D" id="3.30.9.10">
    <property type="entry name" value="D-Amino Acid Oxidase, subunit A, domain 2"/>
    <property type="match status" value="1"/>
</dbReference>
<dbReference type="GO" id="GO:0016491">
    <property type="term" value="F:oxidoreductase activity"/>
    <property type="evidence" value="ECO:0007669"/>
    <property type="project" value="UniProtKB-KW"/>
</dbReference>
<organism evidence="3">
    <name type="scientific">hydrothermal vent metagenome</name>
    <dbReference type="NCBI Taxonomy" id="652676"/>
    <lineage>
        <taxon>unclassified sequences</taxon>
        <taxon>metagenomes</taxon>
        <taxon>ecological metagenomes</taxon>
    </lineage>
</organism>
<dbReference type="GO" id="GO:0005739">
    <property type="term" value="C:mitochondrion"/>
    <property type="evidence" value="ECO:0007669"/>
    <property type="project" value="GOC"/>
</dbReference>
<dbReference type="InterPro" id="IPR006076">
    <property type="entry name" value="FAD-dep_OxRdtase"/>
</dbReference>
<dbReference type="InterPro" id="IPR036188">
    <property type="entry name" value="FAD/NAD-bd_sf"/>
</dbReference>
<dbReference type="Pfam" id="PF01266">
    <property type="entry name" value="DAO"/>
    <property type="match status" value="1"/>
</dbReference>
<dbReference type="EMBL" id="UOEK01000127">
    <property type="protein sequence ID" value="VAV97920.1"/>
    <property type="molecule type" value="Genomic_DNA"/>
</dbReference>
<accession>A0A3B0RWL9</accession>
<evidence type="ECO:0000313" key="3">
    <source>
        <dbReference type="EMBL" id="VAV97920.1"/>
    </source>
</evidence>
<protein>
    <recommendedName>
        <fullName evidence="2">FAD dependent oxidoreductase domain-containing protein</fullName>
    </recommendedName>
</protein>
<dbReference type="Gene3D" id="3.50.50.60">
    <property type="entry name" value="FAD/NAD(P)-binding domain"/>
    <property type="match status" value="1"/>
</dbReference>
<dbReference type="GO" id="GO:0032981">
    <property type="term" value="P:mitochondrial respiratory chain complex I assembly"/>
    <property type="evidence" value="ECO:0007669"/>
    <property type="project" value="TreeGrafter"/>
</dbReference>
<gene>
    <name evidence="3" type="ORF">MNBD_ACTINO02-2230</name>
</gene>
<keyword evidence="1" id="KW-0560">Oxidoreductase</keyword>
<dbReference type="PANTHER" id="PTHR13847:SF287">
    <property type="entry name" value="FAD-DEPENDENT OXIDOREDUCTASE DOMAIN-CONTAINING PROTEIN 1"/>
    <property type="match status" value="1"/>
</dbReference>
<proteinExistence type="predicted"/>
<reference evidence="3" key="1">
    <citation type="submission" date="2018-06" db="EMBL/GenBank/DDBJ databases">
        <authorList>
            <person name="Zhirakovskaya E."/>
        </authorList>
    </citation>
    <scope>NUCLEOTIDE SEQUENCE</scope>
</reference>
<sequence length="411" mass="44422">MSETADVVVVGGGIIGLSIAYQTARRSNLKVTVCEKGAGIGEGSTGYSSAITRQRYTHESMVRIARDGNRVFRNWGDFTGLANPGARLNEIGVVWMTGEPGPQLEEEAAQLRELEVDAVVIDRDELAARFPSLDPCLEPLDLTGGVDHECKPGNAFLYERDAGYFDSTSGTQDLVEASRREGVQVRFSTEVTNVRTSGGRIAGVDLKDGSSVDSPIVVNAAGPWCMRINAMLDYDPGWDLVPTRVQVVHRSLPPLSGPLPVVGDVSSGIYFRPDANGQSVIVGSLLEKDEEEEVDPDHYSNNAERAFIEEKIIGLHHRIPELESRGKLGGIAGLYTFNRVDVHAILGETPIEGYLISNGFTGHGLKESPMVGSMMAQLITGERASYDTDVDMSFLSVDRDPITVATKNVLA</sequence>
<evidence type="ECO:0000259" key="2">
    <source>
        <dbReference type="Pfam" id="PF01266"/>
    </source>
</evidence>
<name>A0A3B0RWL9_9ZZZZ</name>